<comment type="caution">
    <text evidence="2">The sequence shown here is derived from an EMBL/GenBank/DDBJ whole genome shotgun (WGS) entry which is preliminary data.</text>
</comment>
<dbReference type="EMBL" id="JBFOLJ010000013">
    <property type="protein sequence ID" value="KAL2482890.1"/>
    <property type="molecule type" value="Genomic_DNA"/>
</dbReference>
<dbReference type="PANTHER" id="PTHR31928">
    <property type="entry name" value="EXPRESSED PROTEIN"/>
    <property type="match status" value="1"/>
</dbReference>
<feature type="domain" description="DUF6857" evidence="1">
    <location>
        <begin position="15"/>
        <end position="99"/>
    </location>
</feature>
<dbReference type="Pfam" id="PF21647">
    <property type="entry name" value="DUF6857"/>
    <property type="match status" value="1"/>
</dbReference>
<proteinExistence type="predicted"/>
<dbReference type="PANTHER" id="PTHR31928:SF2">
    <property type="entry name" value="EXPRESSED PROTEIN"/>
    <property type="match status" value="1"/>
</dbReference>
<dbReference type="InterPro" id="IPR010341">
    <property type="entry name" value="DUF936_pln"/>
</dbReference>
<dbReference type="InterPro" id="IPR049172">
    <property type="entry name" value="DUF6857_pln"/>
</dbReference>
<dbReference type="AlphaFoldDB" id="A0ABD1R380"/>
<dbReference type="Proteomes" id="UP001604277">
    <property type="component" value="Unassembled WGS sequence"/>
</dbReference>
<organism evidence="2 3">
    <name type="scientific">Forsythia ovata</name>
    <dbReference type="NCBI Taxonomy" id="205694"/>
    <lineage>
        <taxon>Eukaryota</taxon>
        <taxon>Viridiplantae</taxon>
        <taxon>Streptophyta</taxon>
        <taxon>Embryophyta</taxon>
        <taxon>Tracheophyta</taxon>
        <taxon>Spermatophyta</taxon>
        <taxon>Magnoliopsida</taxon>
        <taxon>eudicotyledons</taxon>
        <taxon>Gunneridae</taxon>
        <taxon>Pentapetalae</taxon>
        <taxon>asterids</taxon>
        <taxon>lamiids</taxon>
        <taxon>Lamiales</taxon>
        <taxon>Oleaceae</taxon>
        <taxon>Forsythieae</taxon>
        <taxon>Forsythia</taxon>
    </lineage>
</organism>
<evidence type="ECO:0000313" key="3">
    <source>
        <dbReference type="Proteomes" id="UP001604277"/>
    </source>
</evidence>
<accession>A0ABD1R380</accession>
<evidence type="ECO:0000259" key="1">
    <source>
        <dbReference type="Pfam" id="PF21647"/>
    </source>
</evidence>
<name>A0ABD1R380_9LAMI</name>
<protein>
    <recommendedName>
        <fullName evidence="1">DUF6857 domain-containing protein</fullName>
    </recommendedName>
</protein>
<reference evidence="3" key="1">
    <citation type="submission" date="2024-07" db="EMBL/GenBank/DDBJ databases">
        <title>Two chromosome-level genome assemblies of Korean endemic species Abeliophyllum distichum and Forsythia ovata (Oleaceae).</title>
        <authorList>
            <person name="Jang H."/>
        </authorList>
    </citation>
    <scope>NUCLEOTIDE SEQUENCE [LARGE SCALE GENOMIC DNA]</scope>
</reference>
<sequence>MKYLLIGGVYLSGADKLEWSKGGGSTEIKELGEIPLHESQSWFLKFLDVALDVGFQPDYLEKKGKESFARFMEPNNHIAAALSQLKQANEWLDKLKQVELREKWVAGDC</sequence>
<evidence type="ECO:0000313" key="2">
    <source>
        <dbReference type="EMBL" id="KAL2482890.1"/>
    </source>
</evidence>
<gene>
    <name evidence="2" type="ORF">Fot_44334</name>
</gene>
<keyword evidence="3" id="KW-1185">Reference proteome</keyword>